<sequence>MENVLCTCKSVKTKLTASLSMGTIEGSIKNMNTTAFHIRYFLLVLWCRPIGSPYTVLSTKAVENFEVVPTEEEYLAEELLHLDTTMPELCNVYDLQKLLQPLPQIERDDKKILE</sequence>
<keyword evidence="2" id="KW-1185">Reference proteome</keyword>
<comment type="caution">
    <text evidence="1">The sequence shown here is derived from an EMBL/GenBank/DDBJ whole genome shotgun (WGS) entry which is preliminary data.</text>
</comment>
<evidence type="ECO:0000313" key="2">
    <source>
        <dbReference type="Proteomes" id="UP000499080"/>
    </source>
</evidence>
<gene>
    <name evidence="1" type="ORF">AVEN_26741_1</name>
</gene>
<evidence type="ECO:0000313" key="1">
    <source>
        <dbReference type="EMBL" id="GBM61141.1"/>
    </source>
</evidence>
<accession>A0A4Y2H7L3</accession>
<dbReference type="EMBL" id="BGPR01001754">
    <property type="protein sequence ID" value="GBM61141.1"/>
    <property type="molecule type" value="Genomic_DNA"/>
</dbReference>
<proteinExistence type="predicted"/>
<organism evidence="1 2">
    <name type="scientific">Araneus ventricosus</name>
    <name type="common">Orbweaver spider</name>
    <name type="synonym">Epeira ventricosa</name>
    <dbReference type="NCBI Taxonomy" id="182803"/>
    <lineage>
        <taxon>Eukaryota</taxon>
        <taxon>Metazoa</taxon>
        <taxon>Ecdysozoa</taxon>
        <taxon>Arthropoda</taxon>
        <taxon>Chelicerata</taxon>
        <taxon>Arachnida</taxon>
        <taxon>Araneae</taxon>
        <taxon>Araneomorphae</taxon>
        <taxon>Entelegynae</taxon>
        <taxon>Araneoidea</taxon>
        <taxon>Araneidae</taxon>
        <taxon>Araneus</taxon>
    </lineage>
</organism>
<dbReference type="AlphaFoldDB" id="A0A4Y2H7L3"/>
<name>A0A4Y2H7L3_ARAVE</name>
<protein>
    <submittedName>
        <fullName evidence="1">Uncharacterized protein</fullName>
    </submittedName>
</protein>
<dbReference type="Proteomes" id="UP000499080">
    <property type="component" value="Unassembled WGS sequence"/>
</dbReference>
<reference evidence="1 2" key="1">
    <citation type="journal article" date="2019" name="Sci. Rep.">
        <title>Orb-weaving spider Araneus ventricosus genome elucidates the spidroin gene catalogue.</title>
        <authorList>
            <person name="Kono N."/>
            <person name="Nakamura H."/>
            <person name="Ohtoshi R."/>
            <person name="Moran D.A.P."/>
            <person name="Shinohara A."/>
            <person name="Yoshida Y."/>
            <person name="Fujiwara M."/>
            <person name="Mori M."/>
            <person name="Tomita M."/>
            <person name="Arakawa K."/>
        </authorList>
    </citation>
    <scope>NUCLEOTIDE SEQUENCE [LARGE SCALE GENOMIC DNA]</scope>
</reference>